<dbReference type="Proteomes" id="UP000249682">
    <property type="component" value="Chromosome"/>
</dbReference>
<evidence type="ECO:0000313" key="2">
    <source>
        <dbReference type="Proteomes" id="UP000249682"/>
    </source>
</evidence>
<sequence length="59" mass="6368">MFEAMFCYPGPTADAINACRYRGLVCCWSACGNCCLLSSDEQIGASEVRIGVLFPSARL</sequence>
<dbReference type="AlphaFoldDB" id="A0AAD0KX30"/>
<name>A0AAD0KX30_MYCLR</name>
<dbReference type="EMBL" id="CP029543">
    <property type="protein sequence ID" value="AWV48625.1"/>
    <property type="molecule type" value="Genomic_DNA"/>
</dbReference>
<organism evidence="1 2">
    <name type="scientific">Mycobacterium leprae</name>
    <dbReference type="NCBI Taxonomy" id="1769"/>
    <lineage>
        <taxon>Bacteria</taxon>
        <taxon>Bacillati</taxon>
        <taxon>Actinomycetota</taxon>
        <taxon>Actinomycetes</taxon>
        <taxon>Mycobacteriales</taxon>
        <taxon>Mycobacteriaceae</taxon>
        <taxon>Mycobacterium</taxon>
    </lineage>
</organism>
<proteinExistence type="predicted"/>
<evidence type="ECO:0000313" key="1">
    <source>
        <dbReference type="EMBL" id="AWV48625.1"/>
    </source>
</evidence>
<gene>
    <name evidence="1" type="ORF">DIJ64_12835</name>
</gene>
<accession>A0AAD0KX30</accession>
<reference evidence="1 2" key="1">
    <citation type="submission" date="2018-05" db="EMBL/GenBank/DDBJ databases">
        <title>Evolution of small genomes with special reference to Mycobacterium leprae.</title>
        <authorList>
            <person name="Mohanty P.S."/>
            <person name="Bansal A.K."/>
            <person name="Gupta U.D."/>
            <person name="Naaz F."/>
            <person name="Dwivedi V.D."/>
            <person name="Singh H."/>
            <person name="Gupta G."/>
            <person name="Sharma S."/>
            <person name="Arora M."/>
        </authorList>
    </citation>
    <scope>NUCLEOTIDE SEQUENCE [LARGE SCALE GENOMIC DNA]</scope>
    <source>
        <strain evidence="1 2">MRHRU-235-G</strain>
    </source>
</reference>
<protein>
    <submittedName>
        <fullName evidence="1">Uncharacterized protein</fullName>
    </submittedName>
</protein>